<evidence type="ECO:0000256" key="5">
    <source>
        <dbReference type="ARBA" id="ARBA00022840"/>
    </source>
</evidence>
<dbReference type="InterPro" id="IPR002474">
    <property type="entry name" value="CarbamoylP_synth_ssu_N"/>
</dbReference>
<dbReference type="PRINTS" id="PR00099">
    <property type="entry name" value="CPSGATASE"/>
</dbReference>
<dbReference type="SMART" id="SM01097">
    <property type="entry name" value="CPSase_sm_chain"/>
    <property type="match status" value="1"/>
</dbReference>
<comment type="function">
    <text evidence="8">Small subunit of the glutamine-dependent carbamoyl phosphate synthetase (CPSase). CPSase catalyzes the formation of carbamoyl phosphate from the ammonia moiety of glutamine, carbonate, and phosphate donated by ATP, constituting the first step of 2 biosynthetic pathways, one leading to arginine and/or urea and the other to pyrimidine nucleotides. The small subunit (glutamine amidotransferase) binds and cleaves glutamine to supply the large subunit with the substrate ammonia.</text>
</comment>
<dbReference type="NCBIfam" id="NF009475">
    <property type="entry name" value="PRK12838.1"/>
    <property type="match status" value="1"/>
</dbReference>
<keyword evidence="4 8" id="KW-0547">Nucleotide-binding</keyword>
<feature type="binding site" evidence="8">
    <location>
        <position position="254"/>
    </location>
    <ligand>
        <name>L-glutamine</name>
        <dbReference type="ChEBI" id="CHEBI:58359"/>
    </ligand>
</feature>
<dbReference type="InterPro" id="IPR050472">
    <property type="entry name" value="Anth_synth/Amidotransfase"/>
</dbReference>
<dbReference type="GO" id="GO:0004088">
    <property type="term" value="F:carbamoyl-phosphate synthase (glutamine-hydrolyzing) activity"/>
    <property type="evidence" value="ECO:0007669"/>
    <property type="project" value="UniProtKB-UniRule"/>
</dbReference>
<dbReference type="SUPFAM" id="SSF52021">
    <property type="entry name" value="Carbamoyl phosphate synthetase, small subunit N-terminal domain"/>
    <property type="match status" value="1"/>
</dbReference>
<dbReference type="InterPro" id="IPR035686">
    <property type="entry name" value="CPSase_GATase1"/>
</dbReference>
<dbReference type="GO" id="GO:0006541">
    <property type="term" value="P:glutamine metabolic process"/>
    <property type="evidence" value="ECO:0007669"/>
    <property type="project" value="InterPro"/>
</dbReference>
<name>A0A940IIJ9_9BACT</name>
<dbReference type="FunFam" id="3.50.30.20:FF:000002">
    <property type="entry name" value="Carbamoyl-phosphate synthase 1, mitochondrial"/>
    <property type="match status" value="1"/>
</dbReference>
<dbReference type="SUPFAM" id="SSF52317">
    <property type="entry name" value="Class I glutamine amidotransferase-like"/>
    <property type="match status" value="1"/>
</dbReference>
<evidence type="ECO:0000256" key="3">
    <source>
        <dbReference type="ARBA" id="ARBA00022598"/>
    </source>
</evidence>
<feature type="binding site" evidence="8">
    <location>
        <position position="297"/>
    </location>
    <ligand>
        <name>L-glutamine</name>
        <dbReference type="ChEBI" id="CHEBI:58359"/>
    </ligand>
</feature>
<dbReference type="NCBIfam" id="TIGR01368">
    <property type="entry name" value="CPSaseIIsmall"/>
    <property type="match status" value="1"/>
</dbReference>
<keyword evidence="3 8" id="KW-0436">Ligase</keyword>
<comment type="pathway">
    <text evidence="8">Pyrimidine metabolism; UMP biosynthesis via de novo pathway; (S)-dihydroorotate from bicarbonate: step 1/3.</text>
</comment>
<dbReference type="InterPro" id="IPR017926">
    <property type="entry name" value="GATASE"/>
</dbReference>
<feature type="binding site" evidence="8">
    <location>
        <position position="225"/>
    </location>
    <ligand>
        <name>L-glutamine</name>
        <dbReference type="ChEBI" id="CHEBI:58359"/>
    </ligand>
</feature>
<keyword evidence="5 8" id="KW-0067">ATP-binding</keyword>
<dbReference type="InterPro" id="IPR036480">
    <property type="entry name" value="CarbP_synth_ssu_N_sf"/>
</dbReference>
<dbReference type="PANTHER" id="PTHR43418:SF7">
    <property type="entry name" value="CARBAMOYL-PHOSPHATE SYNTHASE SMALL CHAIN"/>
    <property type="match status" value="1"/>
</dbReference>
<dbReference type="PANTHER" id="PTHR43418">
    <property type="entry name" value="MULTIFUNCTIONAL TRYPTOPHAN BIOSYNTHESIS PROTEIN-RELATED"/>
    <property type="match status" value="1"/>
</dbReference>
<keyword evidence="8" id="KW-0665">Pyrimidine biosynthesis</keyword>
<dbReference type="PROSITE" id="PS51273">
    <property type="entry name" value="GATASE_TYPE_1"/>
    <property type="match status" value="1"/>
</dbReference>
<comment type="similarity">
    <text evidence="2 8">Belongs to the CarA family.</text>
</comment>
<feature type="binding site" evidence="8">
    <location>
        <position position="298"/>
    </location>
    <ligand>
        <name>L-glutamine</name>
        <dbReference type="ChEBI" id="CHEBI:58359"/>
    </ligand>
</feature>
<feature type="binding site" evidence="8">
    <location>
        <position position="227"/>
    </location>
    <ligand>
        <name>L-glutamine</name>
        <dbReference type="ChEBI" id="CHEBI:58359"/>
    </ligand>
</feature>
<dbReference type="GO" id="GO:0006526">
    <property type="term" value="P:L-arginine biosynthetic process"/>
    <property type="evidence" value="ECO:0007669"/>
    <property type="project" value="UniProtKB-UniRule"/>
</dbReference>
<feature type="active site" evidence="8">
    <location>
        <position position="339"/>
    </location>
</feature>
<comment type="catalytic activity">
    <reaction evidence="8">
        <text>L-glutamine + H2O = L-glutamate + NH4(+)</text>
        <dbReference type="Rhea" id="RHEA:15889"/>
        <dbReference type="ChEBI" id="CHEBI:15377"/>
        <dbReference type="ChEBI" id="CHEBI:28938"/>
        <dbReference type="ChEBI" id="CHEBI:29985"/>
        <dbReference type="ChEBI" id="CHEBI:58359"/>
    </reaction>
</comment>
<evidence type="ECO:0000256" key="4">
    <source>
        <dbReference type="ARBA" id="ARBA00022741"/>
    </source>
</evidence>
<dbReference type="PRINTS" id="PR00097">
    <property type="entry name" value="ANTSNTHASEII"/>
</dbReference>
<dbReference type="Gene3D" id="3.40.50.880">
    <property type="match status" value="1"/>
</dbReference>
<dbReference type="Gene3D" id="3.50.30.20">
    <property type="entry name" value="Carbamoyl-phosphate synthase small subunit, N-terminal domain"/>
    <property type="match status" value="1"/>
</dbReference>
<evidence type="ECO:0000256" key="6">
    <source>
        <dbReference type="ARBA" id="ARBA00022962"/>
    </source>
</evidence>
<organism evidence="10 11">
    <name type="scientific">Candidatus Cryptobacteroides avicola</name>
    <dbReference type="NCBI Taxonomy" id="2840757"/>
    <lineage>
        <taxon>Bacteria</taxon>
        <taxon>Pseudomonadati</taxon>
        <taxon>Bacteroidota</taxon>
        <taxon>Bacteroidia</taxon>
        <taxon>Bacteroidales</taxon>
        <taxon>Candidatus Cryptobacteroides</taxon>
    </lineage>
</organism>
<dbReference type="GO" id="GO:0006207">
    <property type="term" value="P:'de novo' pyrimidine nucleobase biosynthetic process"/>
    <property type="evidence" value="ECO:0007669"/>
    <property type="project" value="InterPro"/>
</dbReference>
<accession>A0A940IIJ9</accession>
<comment type="subunit">
    <text evidence="8">Composed of two chains; the small (or glutamine) chain promotes the hydrolysis of glutamine to ammonia, which is used by the large (or ammonia) chain to synthesize carbamoyl phosphate. Tetramer of heterodimers (alpha,beta)4.</text>
</comment>
<dbReference type="GO" id="GO:0005524">
    <property type="term" value="F:ATP binding"/>
    <property type="evidence" value="ECO:0007669"/>
    <property type="project" value="UniProtKB-UniRule"/>
</dbReference>
<dbReference type="Pfam" id="PF00117">
    <property type="entry name" value="GATase"/>
    <property type="match status" value="1"/>
</dbReference>
<gene>
    <name evidence="8 10" type="primary">carA</name>
    <name evidence="10" type="ORF">IAB75_11125</name>
</gene>
<dbReference type="EC" id="6.3.5.5" evidence="8"/>
<evidence type="ECO:0000256" key="2">
    <source>
        <dbReference type="ARBA" id="ARBA00007800"/>
    </source>
</evidence>
<dbReference type="CDD" id="cd01744">
    <property type="entry name" value="GATase1_CPSase"/>
    <property type="match status" value="1"/>
</dbReference>
<dbReference type="Proteomes" id="UP000725002">
    <property type="component" value="Unassembled WGS sequence"/>
</dbReference>
<feature type="region of interest" description="CPSase" evidence="8">
    <location>
        <begin position="1"/>
        <end position="179"/>
    </location>
</feature>
<feature type="active site" evidence="8">
    <location>
        <position position="337"/>
    </location>
</feature>
<dbReference type="Pfam" id="PF00988">
    <property type="entry name" value="CPSase_sm_chain"/>
    <property type="match status" value="1"/>
</dbReference>
<dbReference type="PRINTS" id="PR00096">
    <property type="entry name" value="GATASE"/>
</dbReference>
<keyword evidence="8" id="KW-0028">Amino-acid biosynthesis</keyword>
<reference evidence="10" key="1">
    <citation type="submission" date="2020-10" db="EMBL/GenBank/DDBJ databases">
        <authorList>
            <person name="Gilroy R."/>
        </authorList>
    </citation>
    <scope>NUCLEOTIDE SEQUENCE</scope>
    <source>
        <strain evidence="10">G3-8215</strain>
    </source>
</reference>
<reference evidence="10" key="2">
    <citation type="journal article" date="2021" name="PeerJ">
        <title>Extensive microbial diversity within the chicken gut microbiome revealed by metagenomics and culture.</title>
        <authorList>
            <person name="Gilroy R."/>
            <person name="Ravi A."/>
            <person name="Getino M."/>
            <person name="Pursley I."/>
            <person name="Horton D.L."/>
            <person name="Alikhan N.F."/>
            <person name="Baker D."/>
            <person name="Gharbi K."/>
            <person name="Hall N."/>
            <person name="Watson M."/>
            <person name="Adriaenssens E.M."/>
            <person name="Foster-Nyarko E."/>
            <person name="Jarju S."/>
            <person name="Secka A."/>
            <person name="Antonio M."/>
            <person name="Oren A."/>
            <person name="Chaudhuri R.R."/>
            <person name="La Ragione R."/>
            <person name="Hildebrand F."/>
            <person name="Pallen M.J."/>
        </authorList>
    </citation>
    <scope>NUCLEOTIDE SEQUENCE</scope>
    <source>
        <strain evidence="10">G3-8215</strain>
    </source>
</reference>
<evidence type="ECO:0000256" key="7">
    <source>
        <dbReference type="ARBA" id="ARBA00048816"/>
    </source>
</evidence>
<comment type="catalytic activity">
    <reaction evidence="7 8">
        <text>hydrogencarbonate + L-glutamine + 2 ATP + H2O = carbamoyl phosphate + L-glutamate + 2 ADP + phosphate + 2 H(+)</text>
        <dbReference type="Rhea" id="RHEA:18633"/>
        <dbReference type="ChEBI" id="CHEBI:15377"/>
        <dbReference type="ChEBI" id="CHEBI:15378"/>
        <dbReference type="ChEBI" id="CHEBI:17544"/>
        <dbReference type="ChEBI" id="CHEBI:29985"/>
        <dbReference type="ChEBI" id="CHEBI:30616"/>
        <dbReference type="ChEBI" id="CHEBI:43474"/>
        <dbReference type="ChEBI" id="CHEBI:58228"/>
        <dbReference type="ChEBI" id="CHEBI:58359"/>
        <dbReference type="ChEBI" id="CHEBI:456216"/>
        <dbReference type="EC" id="6.3.5.5"/>
    </reaction>
</comment>
<keyword evidence="8" id="KW-0055">Arginine biosynthesis</keyword>
<feature type="binding site" evidence="8">
    <location>
        <position position="295"/>
    </location>
    <ligand>
        <name>L-glutamine</name>
        <dbReference type="ChEBI" id="CHEBI:58359"/>
    </ligand>
</feature>
<proteinExistence type="inferred from homology"/>
<comment type="pathway">
    <text evidence="1 8">Amino-acid biosynthesis; L-arginine biosynthesis; carbamoyl phosphate from bicarbonate: step 1/1.</text>
</comment>
<dbReference type="GO" id="GO:0044205">
    <property type="term" value="P:'de novo' UMP biosynthetic process"/>
    <property type="evidence" value="ECO:0007669"/>
    <property type="project" value="UniProtKB-UniRule"/>
</dbReference>
<dbReference type="HAMAP" id="MF_01209">
    <property type="entry name" value="CPSase_S_chain"/>
    <property type="match status" value="1"/>
</dbReference>
<protein>
    <recommendedName>
        <fullName evidence="8">Carbamoyl phosphate synthase small chain</fullName>
        <ecNumber evidence="8">6.3.5.5</ecNumber>
    </recommendedName>
    <alternativeName>
        <fullName evidence="8">Carbamoyl phosphate synthetase glutamine chain</fullName>
    </alternativeName>
</protein>
<dbReference type="AlphaFoldDB" id="A0A940IIJ9"/>
<sequence>MDKRLGATLRLENGMEFRGYSFGYDGPCDGEVVFSTAMVGYPESLTDPSYSGQILCITYPLIGNYGVPADGVDEWGISRNFESDRIHVRGLVISDYSFEYSHWKAARSLDEWLKSQQIPGIYGIDTRELTKVLREHGSMLGIIVPDGVTRDFPIEDPNTVNQVAIVSCKEVVRYGKGDKKVVLVDRGVKNNIIRCFIRRGVEVIRVPWDYDFNTLDYDGLFISNGPGNPALCTVTVDHIREALKKDKPVFGICMGNQLLSTAGGASTYKLKYGHRSHNQPVRMVGTNRCFVTSQNHGFAVDNSTLGSDWEPLFINMNDGTNEGIRHKTKPFFSAQFHPEATSGPTDTEFLFDEFISKL</sequence>
<dbReference type="InterPro" id="IPR006274">
    <property type="entry name" value="CarbamoylP_synth_ssu"/>
</dbReference>
<evidence type="ECO:0000256" key="8">
    <source>
        <dbReference type="HAMAP-Rule" id="MF_01209"/>
    </source>
</evidence>
<evidence type="ECO:0000313" key="10">
    <source>
        <dbReference type="EMBL" id="MBO8484642.1"/>
    </source>
</evidence>
<keyword evidence="6 8" id="KW-0315">Glutamine amidotransferase</keyword>
<dbReference type="EMBL" id="JADILV010000080">
    <property type="protein sequence ID" value="MBO8484642.1"/>
    <property type="molecule type" value="Genomic_DNA"/>
</dbReference>
<feature type="binding site" evidence="8">
    <location>
        <position position="257"/>
    </location>
    <ligand>
        <name>L-glutamine</name>
        <dbReference type="ChEBI" id="CHEBI:58359"/>
    </ligand>
</feature>
<feature type="domain" description="Carbamoyl-phosphate synthase small subunit N-terminal" evidence="9">
    <location>
        <begin position="5"/>
        <end position="144"/>
    </location>
</feature>
<evidence type="ECO:0000256" key="1">
    <source>
        <dbReference type="ARBA" id="ARBA00005077"/>
    </source>
</evidence>
<evidence type="ECO:0000313" key="11">
    <source>
        <dbReference type="Proteomes" id="UP000725002"/>
    </source>
</evidence>
<comment type="caution">
    <text evidence="10">The sequence shown here is derived from an EMBL/GenBank/DDBJ whole genome shotgun (WGS) entry which is preliminary data.</text>
</comment>
<dbReference type="InterPro" id="IPR029062">
    <property type="entry name" value="Class_I_gatase-like"/>
</dbReference>
<feature type="active site" description="Nucleophile" evidence="8">
    <location>
        <position position="253"/>
    </location>
</feature>
<evidence type="ECO:0000259" key="9">
    <source>
        <dbReference type="SMART" id="SM01097"/>
    </source>
</evidence>
<feature type="binding site" evidence="8">
    <location>
        <position position="49"/>
    </location>
    <ligand>
        <name>L-glutamine</name>
        <dbReference type="ChEBI" id="CHEBI:58359"/>
    </ligand>
</feature>